<feature type="domain" description="HTH arsR-type" evidence="1">
    <location>
        <begin position="2"/>
        <end position="97"/>
    </location>
</feature>
<dbReference type="CDD" id="cd00090">
    <property type="entry name" value="HTH_ARSR"/>
    <property type="match status" value="1"/>
</dbReference>
<dbReference type="GO" id="GO:0097063">
    <property type="term" value="F:cadmium ion sensor activity"/>
    <property type="evidence" value="ECO:0007669"/>
    <property type="project" value="TreeGrafter"/>
</dbReference>
<dbReference type="InterPro" id="IPR036390">
    <property type="entry name" value="WH_DNA-bd_sf"/>
</dbReference>
<dbReference type="PROSITE" id="PS50987">
    <property type="entry name" value="HTH_ARSR_2"/>
    <property type="match status" value="1"/>
</dbReference>
<dbReference type="InterPro" id="IPR036388">
    <property type="entry name" value="WH-like_DNA-bd_sf"/>
</dbReference>
<dbReference type="InterPro" id="IPR001845">
    <property type="entry name" value="HTH_ArsR_DNA-bd_dom"/>
</dbReference>
<dbReference type="AlphaFoldDB" id="A0A1C3HBA1"/>
<dbReference type="SMART" id="SM00418">
    <property type="entry name" value="HTH_ARSR"/>
    <property type="match status" value="1"/>
</dbReference>
<organism evidence="2">
    <name type="scientific">Serratia marcescens</name>
    <dbReference type="NCBI Taxonomy" id="615"/>
    <lineage>
        <taxon>Bacteria</taxon>
        <taxon>Pseudomonadati</taxon>
        <taxon>Pseudomonadota</taxon>
        <taxon>Gammaproteobacteria</taxon>
        <taxon>Enterobacterales</taxon>
        <taxon>Yersiniaceae</taxon>
        <taxon>Serratia</taxon>
    </lineage>
</organism>
<dbReference type="Pfam" id="PF01022">
    <property type="entry name" value="HTH_5"/>
    <property type="match status" value="1"/>
</dbReference>
<evidence type="ECO:0000313" key="2">
    <source>
        <dbReference type="EMBL" id="SAY42297.1"/>
    </source>
</evidence>
<dbReference type="Gene3D" id="1.10.10.10">
    <property type="entry name" value="Winged helix-like DNA-binding domain superfamily/Winged helix DNA-binding domain"/>
    <property type="match status" value="1"/>
</dbReference>
<dbReference type="PANTHER" id="PTHR39168">
    <property type="entry name" value="TRANSCRIPTIONAL REGULATOR-RELATED"/>
    <property type="match status" value="1"/>
</dbReference>
<protein>
    <submittedName>
        <fullName evidence="2">Helix-turn-helix domain protein</fullName>
    </submittedName>
</protein>
<name>A0A1C3HBA1_SERMA</name>
<gene>
    <name evidence="2" type="ORF">PWN146_00975</name>
</gene>
<dbReference type="SUPFAM" id="SSF46785">
    <property type="entry name" value="Winged helix' DNA-binding domain"/>
    <property type="match status" value="1"/>
</dbReference>
<sequence length="227" mass="24790">MHNIDIEDRLAALSAAIADRTRARMLCLLMDGRAYTATELSAAVEVAPSTASAHLAKLLEQRLIACVKQGRYRYFRLAGQPVAEALEGLMALAGLPRPSVKSSTPTTLQYARTCYDHMAGEVAVKLHDRLHALNWLNGEEDYRLSDVGQAALARLGVDCSPAPTRRRFACGCLDWSERRSHLGGALGAALLAAFIQRGWIVRRLDSRELQLTPAGKKALAAHFELTV</sequence>
<accession>A0A1C3HBA1</accession>
<reference evidence="2" key="1">
    <citation type="submission" date="2016-05" db="EMBL/GenBank/DDBJ databases">
        <authorList>
            <person name="Cock P.J.A."/>
            <person name="Cock P.J.A."/>
        </authorList>
    </citation>
    <scope>NUCLEOTIDE SEQUENCE</scope>
    <source>
        <strain evidence="2">PWN146_assembly</strain>
    </source>
</reference>
<proteinExistence type="predicted"/>
<dbReference type="InterPro" id="IPR052543">
    <property type="entry name" value="HTH_Metal-responsive_Reg"/>
</dbReference>
<dbReference type="GO" id="GO:0003677">
    <property type="term" value="F:DNA binding"/>
    <property type="evidence" value="ECO:0007669"/>
    <property type="project" value="TreeGrafter"/>
</dbReference>
<dbReference type="GO" id="GO:0010288">
    <property type="term" value="P:response to lead ion"/>
    <property type="evidence" value="ECO:0007669"/>
    <property type="project" value="TreeGrafter"/>
</dbReference>
<evidence type="ECO:0000259" key="1">
    <source>
        <dbReference type="PROSITE" id="PS50987"/>
    </source>
</evidence>
<dbReference type="EMBL" id="LT575490">
    <property type="protein sequence ID" value="SAY42297.1"/>
    <property type="molecule type" value="Genomic_DNA"/>
</dbReference>
<dbReference type="PANTHER" id="PTHR39168:SF1">
    <property type="entry name" value="TRANSCRIPTIONAL REGULATORY PROTEIN"/>
    <property type="match status" value="1"/>
</dbReference>
<dbReference type="NCBIfam" id="NF033788">
    <property type="entry name" value="HTH_metalloreg"/>
    <property type="match status" value="1"/>
</dbReference>
<dbReference type="GO" id="GO:0032791">
    <property type="term" value="F:lead ion binding"/>
    <property type="evidence" value="ECO:0007669"/>
    <property type="project" value="TreeGrafter"/>
</dbReference>
<dbReference type="InterPro" id="IPR011991">
    <property type="entry name" value="ArsR-like_HTH"/>
</dbReference>
<dbReference type="GO" id="GO:0003700">
    <property type="term" value="F:DNA-binding transcription factor activity"/>
    <property type="evidence" value="ECO:0007669"/>
    <property type="project" value="InterPro"/>
</dbReference>
<dbReference type="GO" id="GO:0046686">
    <property type="term" value="P:response to cadmium ion"/>
    <property type="evidence" value="ECO:0007669"/>
    <property type="project" value="TreeGrafter"/>
</dbReference>